<sequence length="52" mass="5959">VVLPLLVDSNNPLVLLDKVNLLLPFPTTAVKFYIAYTFLKYILLYTNSNLIF</sequence>
<dbReference type="AlphaFoldDB" id="A0A0K2VCZ9"/>
<organism evidence="1">
    <name type="scientific">Lepeophtheirus salmonis</name>
    <name type="common">Salmon louse</name>
    <name type="synonym">Caligus salmonis</name>
    <dbReference type="NCBI Taxonomy" id="72036"/>
    <lineage>
        <taxon>Eukaryota</taxon>
        <taxon>Metazoa</taxon>
        <taxon>Ecdysozoa</taxon>
        <taxon>Arthropoda</taxon>
        <taxon>Crustacea</taxon>
        <taxon>Multicrustacea</taxon>
        <taxon>Hexanauplia</taxon>
        <taxon>Copepoda</taxon>
        <taxon>Siphonostomatoida</taxon>
        <taxon>Caligidae</taxon>
        <taxon>Lepeophtheirus</taxon>
    </lineage>
</organism>
<reference evidence="1" key="1">
    <citation type="submission" date="2014-05" db="EMBL/GenBank/DDBJ databases">
        <authorList>
            <person name="Chronopoulou M."/>
        </authorList>
    </citation>
    <scope>NUCLEOTIDE SEQUENCE</scope>
    <source>
        <tissue evidence="1">Whole organism</tissue>
    </source>
</reference>
<evidence type="ECO:0000313" key="1">
    <source>
        <dbReference type="EMBL" id="CDW47826.1"/>
    </source>
</evidence>
<name>A0A0K2VCZ9_LEPSM</name>
<feature type="non-terminal residue" evidence="1">
    <location>
        <position position="1"/>
    </location>
</feature>
<accession>A0A0K2VCZ9</accession>
<proteinExistence type="predicted"/>
<dbReference type="EMBL" id="HACA01030465">
    <property type="protein sequence ID" value="CDW47826.1"/>
    <property type="molecule type" value="Transcribed_RNA"/>
</dbReference>
<protein>
    <submittedName>
        <fullName evidence="1">Uncharacterized protein</fullName>
    </submittedName>
</protein>